<dbReference type="AlphaFoldDB" id="A0A2U3DAT3"/>
<reference evidence="1 2" key="1">
    <citation type="submission" date="2016-11" db="EMBL/GenBank/DDBJ databases">
        <title>Comparative genomics of Acidibacillus ferroxidans species.</title>
        <authorList>
            <person name="Oliveira G."/>
            <person name="Nunes G."/>
            <person name="Oliveira R."/>
            <person name="Araujo F."/>
            <person name="Salim A."/>
            <person name="Scholte L."/>
            <person name="Morais D."/>
            <person name="Nancucheo I."/>
            <person name="Johnson D.B."/>
            <person name="Grail B."/>
            <person name="Bittencourt J."/>
            <person name="Valadares R."/>
        </authorList>
    </citation>
    <scope>NUCLEOTIDE SEQUENCE [LARGE SCALE GENOMIC DNA]</scope>
    <source>
        <strain evidence="1 2">Y002</strain>
    </source>
</reference>
<evidence type="ECO:0000313" key="2">
    <source>
        <dbReference type="Proteomes" id="UP000245380"/>
    </source>
</evidence>
<gene>
    <name evidence="1" type="ORF">BM613_04030</name>
</gene>
<dbReference type="Proteomes" id="UP000245380">
    <property type="component" value="Unassembled WGS sequence"/>
</dbReference>
<accession>A0A2U3DAT3</accession>
<protein>
    <submittedName>
        <fullName evidence="1">Uncharacterized protein</fullName>
    </submittedName>
</protein>
<comment type="caution">
    <text evidence="1">The sequence shown here is derived from an EMBL/GenBank/DDBJ whole genome shotgun (WGS) entry which is preliminary data.</text>
</comment>
<proteinExistence type="predicted"/>
<keyword evidence="2" id="KW-1185">Reference proteome</keyword>
<sequence length="103" mass="11293">MMEKSMRMTIVVLVLVAIAAEIPRIVQLAPGYTPPLGISQQGVALKQTLQTEEATNRKVAQMNAQLQSAIAAVENHLLVMQRDYTQHLQDLAQRGLIQLSNGS</sequence>
<evidence type="ECO:0000313" key="1">
    <source>
        <dbReference type="EMBL" id="PWI58390.1"/>
    </source>
</evidence>
<name>A0A2U3DAT3_SULT2</name>
<organism evidence="1 2">
    <name type="scientific">Sulfoacidibacillus thermotolerans</name>
    <name type="common">Acidibacillus sulfuroxidans</name>
    <dbReference type="NCBI Taxonomy" id="1765684"/>
    <lineage>
        <taxon>Bacteria</taxon>
        <taxon>Bacillati</taxon>
        <taxon>Bacillota</taxon>
        <taxon>Bacilli</taxon>
        <taxon>Bacillales</taxon>
        <taxon>Alicyclobacillaceae</taxon>
        <taxon>Sulfoacidibacillus</taxon>
    </lineage>
</organism>
<dbReference type="EMBL" id="MPDK01000004">
    <property type="protein sequence ID" value="PWI58390.1"/>
    <property type="molecule type" value="Genomic_DNA"/>
</dbReference>